<dbReference type="PANTHER" id="PTHR14773:SF2">
    <property type="entry name" value="(WILD MALAYSIAN BANANA) HYPOTHETICAL PROTEIN"/>
    <property type="match status" value="1"/>
</dbReference>
<evidence type="ECO:0000313" key="4">
    <source>
        <dbReference type="EMBL" id="KAG5189994.1"/>
    </source>
</evidence>
<keyword evidence="5" id="KW-1185">Reference proteome</keyword>
<evidence type="ECO:0000256" key="2">
    <source>
        <dbReference type="PROSITE-ProRule" id="PRU00221"/>
    </source>
</evidence>
<name>A0A835ZGB7_9STRA</name>
<dbReference type="InterPro" id="IPR001680">
    <property type="entry name" value="WD40_rpt"/>
</dbReference>
<gene>
    <name evidence="4" type="ORF">JKP88DRAFT_300181</name>
</gene>
<evidence type="ECO:0000256" key="1">
    <source>
        <dbReference type="ARBA" id="ARBA00005434"/>
    </source>
</evidence>
<keyword evidence="2" id="KW-0853">WD repeat</keyword>
<proteinExistence type="inferred from homology"/>
<dbReference type="Gene3D" id="2.130.10.10">
    <property type="entry name" value="YVTN repeat-like/Quinoprotein amine dehydrogenase"/>
    <property type="match status" value="2"/>
</dbReference>
<feature type="compositionally biased region" description="Acidic residues" evidence="3">
    <location>
        <begin position="44"/>
        <end position="55"/>
    </location>
</feature>
<dbReference type="PANTHER" id="PTHR14773">
    <property type="entry name" value="WD REPEAT-CONTAINING PROTEIN 76"/>
    <property type="match status" value="1"/>
</dbReference>
<dbReference type="InterPro" id="IPR015943">
    <property type="entry name" value="WD40/YVTN_repeat-like_dom_sf"/>
</dbReference>
<dbReference type="SUPFAM" id="SSF50978">
    <property type="entry name" value="WD40 repeat-like"/>
    <property type="match status" value="1"/>
</dbReference>
<accession>A0A835ZGB7</accession>
<dbReference type="PROSITE" id="PS50082">
    <property type="entry name" value="WD_REPEATS_2"/>
    <property type="match status" value="1"/>
</dbReference>
<dbReference type="GO" id="GO:0003677">
    <property type="term" value="F:DNA binding"/>
    <property type="evidence" value="ECO:0007669"/>
    <property type="project" value="TreeGrafter"/>
</dbReference>
<reference evidence="4" key="1">
    <citation type="submission" date="2021-02" db="EMBL/GenBank/DDBJ databases">
        <title>First Annotated Genome of the Yellow-green Alga Tribonema minus.</title>
        <authorList>
            <person name="Mahan K.M."/>
        </authorList>
    </citation>
    <scope>NUCLEOTIDE SEQUENCE</scope>
    <source>
        <strain evidence="4">UTEX B ZZ1240</strain>
    </source>
</reference>
<dbReference type="GO" id="GO:0005634">
    <property type="term" value="C:nucleus"/>
    <property type="evidence" value="ECO:0007669"/>
    <property type="project" value="TreeGrafter"/>
</dbReference>
<feature type="region of interest" description="Disordered" evidence="3">
    <location>
        <begin position="19"/>
        <end position="82"/>
    </location>
</feature>
<protein>
    <submittedName>
        <fullName evidence="4">WD40-repeat-containing domain protein</fullName>
    </submittedName>
</protein>
<comment type="caution">
    <text evidence="4">The sequence shown here is derived from an EMBL/GenBank/DDBJ whole genome shotgun (WGS) entry which is preliminary data.</text>
</comment>
<comment type="similarity">
    <text evidence="1">Belongs to the WD repeat DDB2/WDR76 family.</text>
</comment>
<feature type="compositionally biased region" description="Low complexity" evidence="3">
    <location>
        <begin position="25"/>
        <end position="34"/>
    </location>
</feature>
<sequence length="594" mass="61686">MTSQASILSFFAKRENCAGSSNNTAKAAPAAVIAADDDRRATSDGEEDDDEEESGDSGSSSSSSEEGDGEDETAPAAASAAQGSAPFLSPFELQRLANIERNKAFLATLGIDKCKPQPLKPKAPTGAGKRRKGARGVGAGAGGSAPTRRSTRLQGGGGKVVYDENALHVVEEGECAAIQQVQQLKEIEYDDSDVFKYSLDSSTDEAGVASGADGDAYIGNGREVKGVQLAHPHRTLQASGLTAIYSMHFSGGTDSNAPCGSTPQLGLLAAGGKGGIVALFRVAPAVSLAGDADQQDASLMTFRAHKGWVSAVQFAERGGATVEVGGGRDVEAGGRGGRALLLLSSGNDGVVKLWDVSRQSKGTPLLVAQACDLHSKGIFSMHMHRGVIATASKDRTVAISKLVGDGRGIALDRVLGDTETLHAGVIKDVQLRDATTVASCGDDASVRVCDIRAARGYYIAVGLEDVHSACAHTVRWHPTDEHLLLTAGLDTVVKLFDLRKPNAAAVEYRGHVPFALPRYKAIHRPEFYDGGAAVITCGERSDALSMYDTKTGTAISKGVVGSEMSTLSVHQGNSTMVAAAQNGGEVVLLKPVWA</sequence>
<dbReference type="AlphaFoldDB" id="A0A835ZGB7"/>
<dbReference type="InterPro" id="IPR050853">
    <property type="entry name" value="WD_repeat_DNA-damage-binding"/>
</dbReference>
<feature type="repeat" description="WD" evidence="2">
    <location>
        <begin position="341"/>
        <end position="357"/>
    </location>
</feature>
<organism evidence="4 5">
    <name type="scientific">Tribonema minus</name>
    <dbReference type="NCBI Taxonomy" id="303371"/>
    <lineage>
        <taxon>Eukaryota</taxon>
        <taxon>Sar</taxon>
        <taxon>Stramenopiles</taxon>
        <taxon>Ochrophyta</taxon>
        <taxon>PX clade</taxon>
        <taxon>Xanthophyceae</taxon>
        <taxon>Tribonematales</taxon>
        <taxon>Tribonemataceae</taxon>
        <taxon>Tribonema</taxon>
    </lineage>
</organism>
<dbReference type="EMBL" id="JAFCMP010000041">
    <property type="protein sequence ID" value="KAG5189994.1"/>
    <property type="molecule type" value="Genomic_DNA"/>
</dbReference>
<evidence type="ECO:0000256" key="3">
    <source>
        <dbReference type="SAM" id="MobiDB-lite"/>
    </source>
</evidence>
<dbReference type="InterPro" id="IPR036322">
    <property type="entry name" value="WD40_repeat_dom_sf"/>
</dbReference>
<dbReference type="GO" id="GO:2000001">
    <property type="term" value="P:regulation of DNA damage checkpoint"/>
    <property type="evidence" value="ECO:0007669"/>
    <property type="project" value="TreeGrafter"/>
</dbReference>
<dbReference type="OrthoDB" id="273771at2759"/>
<feature type="region of interest" description="Disordered" evidence="3">
    <location>
        <begin position="114"/>
        <end position="157"/>
    </location>
</feature>
<evidence type="ECO:0000313" key="5">
    <source>
        <dbReference type="Proteomes" id="UP000664859"/>
    </source>
</evidence>
<dbReference type="Proteomes" id="UP000664859">
    <property type="component" value="Unassembled WGS sequence"/>
</dbReference>
<dbReference type="SMART" id="SM00320">
    <property type="entry name" value="WD40"/>
    <property type="match status" value="5"/>
</dbReference>
<dbReference type="Pfam" id="PF00400">
    <property type="entry name" value="WD40"/>
    <property type="match status" value="1"/>
</dbReference>